<gene>
    <name evidence="10" type="ORF">FNB15_00880</name>
</gene>
<dbReference type="GO" id="GO:0099621">
    <property type="term" value="F:undecaprenyl-phosphate 4-deoxy-4-formamido-L-arabinose transferase activity"/>
    <property type="evidence" value="ECO:0007669"/>
    <property type="project" value="TreeGrafter"/>
</dbReference>
<dbReference type="CDD" id="cd04187">
    <property type="entry name" value="DPM1_like_bac"/>
    <property type="match status" value="1"/>
</dbReference>
<organism evidence="10 11">
    <name type="scientific">Ferrovibrio terrae</name>
    <dbReference type="NCBI Taxonomy" id="2594003"/>
    <lineage>
        <taxon>Bacteria</taxon>
        <taxon>Pseudomonadati</taxon>
        <taxon>Pseudomonadota</taxon>
        <taxon>Alphaproteobacteria</taxon>
        <taxon>Rhodospirillales</taxon>
        <taxon>Rhodospirillaceae</taxon>
        <taxon>Ferrovibrio</taxon>
    </lineage>
</organism>
<feature type="domain" description="Glycosyltransferase 2-like" evidence="9">
    <location>
        <begin position="18"/>
        <end position="153"/>
    </location>
</feature>
<feature type="transmembrane region" description="Helical" evidence="8">
    <location>
        <begin position="247"/>
        <end position="266"/>
    </location>
</feature>
<evidence type="ECO:0000256" key="1">
    <source>
        <dbReference type="ARBA" id="ARBA00022475"/>
    </source>
</evidence>
<protein>
    <submittedName>
        <fullName evidence="10">Glycosyltransferase family 2 protein</fullName>
    </submittedName>
</protein>
<dbReference type="Gene3D" id="3.90.550.10">
    <property type="entry name" value="Spore Coat Polysaccharide Biosynthesis Protein SpsA, Chain A"/>
    <property type="match status" value="1"/>
</dbReference>
<dbReference type="OrthoDB" id="9807795at2"/>
<evidence type="ECO:0000256" key="8">
    <source>
        <dbReference type="SAM" id="Phobius"/>
    </source>
</evidence>
<keyword evidence="1" id="KW-1003">Cell membrane</keyword>
<evidence type="ECO:0000259" key="9">
    <source>
        <dbReference type="Pfam" id="PF00535"/>
    </source>
</evidence>
<dbReference type="SUPFAM" id="SSF53448">
    <property type="entry name" value="Nucleotide-diphospho-sugar transferases"/>
    <property type="match status" value="1"/>
</dbReference>
<proteinExistence type="predicted"/>
<keyword evidence="7 8" id="KW-0472">Membrane</keyword>
<keyword evidence="2" id="KW-0328">Glycosyltransferase</keyword>
<dbReference type="PANTHER" id="PTHR48090:SF3">
    <property type="entry name" value="UNDECAPRENYL-PHOSPHATE 4-DEOXY-4-FORMAMIDO-L-ARABINOSE TRANSFERASE"/>
    <property type="match status" value="1"/>
</dbReference>
<dbReference type="Pfam" id="PF00535">
    <property type="entry name" value="Glycos_transf_2"/>
    <property type="match status" value="1"/>
</dbReference>
<dbReference type="KEGG" id="fer:FNB15_00880"/>
<evidence type="ECO:0000256" key="4">
    <source>
        <dbReference type="ARBA" id="ARBA00022692"/>
    </source>
</evidence>
<dbReference type="InterPro" id="IPR050256">
    <property type="entry name" value="Glycosyltransferase_2"/>
</dbReference>
<dbReference type="AlphaFoldDB" id="A0A516H775"/>
<name>A0A516H775_9PROT</name>
<evidence type="ECO:0000256" key="2">
    <source>
        <dbReference type="ARBA" id="ARBA00022676"/>
    </source>
</evidence>
<evidence type="ECO:0000256" key="7">
    <source>
        <dbReference type="ARBA" id="ARBA00023136"/>
    </source>
</evidence>
<accession>A0A516H775</accession>
<evidence type="ECO:0000256" key="5">
    <source>
        <dbReference type="ARBA" id="ARBA00022985"/>
    </source>
</evidence>
<keyword evidence="4 8" id="KW-0812">Transmembrane</keyword>
<evidence type="ECO:0000313" key="10">
    <source>
        <dbReference type="EMBL" id="QDO99581.1"/>
    </source>
</evidence>
<dbReference type="EMBL" id="CP041636">
    <property type="protein sequence ID" value="QDO99581.1"/>
    <property type="molecule type" value="Genomic_DNA"/>
</dbReference>
<keyword evidence="3 10" id="KW-0808">Transferase</keyword>
<evidence type="ECO:0000256" key="3">
    <source>
        <dbReference type="ARBA" id="ARBA00022679"/>
    </source>
</evidence>
<sequence length="329" mass="36467">MQGDMISTADAAPAFALSIVVPVYNGATSVPTLVEALAKLDVPGGHEIVLVNDCSPDNSLDVCRDLCRQNSVALTVVNLARNFGEHNAVMAGLSQARGEYIINMDDDLQNPPEEVVRLWRYAKDHAYDVVYTYYADKQHAAWRNLGSRFTNWCADNLLDKPKGLYLSSFRCMSAFVARNILEHTGPFPYVDGLIMQVTQNIGRLQVQHLARAEGRSNYTIRRLVRLFMSMFLNFSVMPLRIGTLVGFVMAGLGLLVFLVILIEALGGRTPQGYASVMAAILLLAGVQLIMLGLVGEYLGRLFLTVNRKPQFIVRDVQRNEKALPTETRS</sequence>
<dbReference type="GO" id="GO:0009103">
    <property type="term" value="P:lipopolysaccharide biosynthetic process"/>
    <property type="evidence" value="ECO:0007669"/>
    <property type="project" value="UniProtKB-KW"/>
</dbReference>
<feature type="transmembrane region" description="Helical" evidence="8">
    <location>
        <begin position="273"/>
        <end position="294"/>
    </location>
</feature>
<dbReference type="GO" id="GO:0005886">
    <property type="term" value="C:plasma membrane"/>
    <property type="evidence" value="ECO:0007669"/>
    <property type="project" value="TreeGrafter"/>
</dbReference>
<reference evidence="10 11" key="1">
    <citation type="submission" date="2019-07" db="EMBL/GenBank/DDBJ databases">
        <title>Genome sequencing for Ferrovibrio sp. K5.</title>
        <authorList>
            <person name="Park S.-J."/>
        </authorList>
    </citation>
    <scope>NUCLEOTIDE SEQUENCE [LARGE SCALE GENOMIC DNA]</scope>
    <source>
        <strain evidence="10 11">K5</strain>
    </source>
</reference>
<evidence type="ECO:0000313" key="11">
    <source>
        <dbReference type="Proteomes" id="UP000317496"/>
    </source>
</evidence>
<dbReference type="InterPro" id="IPR001173">
    <property type="entry name" value="Glyco_trans_2-like"/>
</dbReference>
<evidence type="ECO:0000256" key="6">
    <source>
        <dbReference type="ARBA" id="ARBA00022989"/>
    </source>
</evidence>
<keyword evidence="5" id="KW-0448">Lipopolysaccharide biosynthesis</keyword>
<dbReference type="InterPro" id="IPR029044">
    <property type="entry name" value="Nucleotide-diphossugar_trans"/>
</dbReference>
<dbReference type="Proteomes" id="UP000317496">
    <property type="component" value="Chromosome"/>
</dbReference>
<keyword evidence="6 8" id="KW-1133">Transmembrane helix</keyword>
<dbReference type="PANTHER" id="PTHR48090">
    <property type="entry name" value="UNDECAPRENYL-PHOSPHATE 4-DEOXY-4-FORMAMIDO-L-ARABINOSE TRANSFERASE-RELATED"/>
    <property type="match status" value="1"/>
</dbReference>
<keyword evidence="11" id="KW-1185">Reference proteome</keyword>